<dbReference type="GO" id="GO:0005634">
    <property type="term" value="C:nucleus"/>
    <property type="evidence" value="ECO:0007669"/>
    <property type="project" value="TreeGrafter"/>
</dbReference>
<reference evidence="2 3" key="1">
    <citation type="submission" date="2018-03" db="EMBL/GenBank/DDBJ databases">
        <title>Draft genome sequence of Rohu Carp (Labeo rohita).</title>
        <authorList>
            <person name="Das P."/>
            <person name="Kushwaha B."/>
            <person name="Joshi C.G."/>
            <person name="Kumar D."/>
            <person name="Nagpure N.S."/>
            <person name="Sahoo L."/>
            <person name="Das S.P."/>
            <person name="Bit A."/>
            <person name="Patnaik S."/>
            <person name="Meher P.K."/>
            <person name="Jayasankar P."/>
            <person name="Koringa P.G."/>
            <person name="Patel N.V."/>
            <person name="Hinsu A.T."/>
            <person name="Kumar R."/>
            <person name="Pandey M."/>
            <person name="Agarwal S."/>
            <person name="Srivastava S."/>
            <person name="Singh M."/>
            <person name="Iquebal M.A."/>
            <person name="Jaiswal S."/>
            <person name="Angadi U.B."/>
            <person name="Kumar N."/>
            <person name="Raza M."/>
            <person name="Shah T.M."/>
            <person name="Rai A."/>
            <person name="Jena J.K."/>
        </authorList>
    </citation>
    <scope>NUCLEOTIDE SEQUENCE [LARGE SCALE GENOMIC DNA]</scope>
    <source>
        <strain evidence="2">DASCIFA01</strain>
        <tissue evidence="2">Testis</tissue>
    </source>
</reference>
<protein>
    <submittedName>
        <fullName evidence="2">Protein FAM172A</fullName>
    </submittedName>
</protein>
<evidence type="ECO:0000313" key="2">
    <source>
        <dbReference type="EMBL" id="RXN21217.1"/>
    </source>
</evidence>
<gene>
    <name evidence="2" type="ORF">ROHU_024394</name>
</gene>
<dbReference type="Proteomes" id="UP000290572">
    <property type="component" value="Unassembled WGS sequence"/>
</dbReference>
<dbReference type="PANTHER" id="PTHR21357">
    <property type="entry name" value="FAM172 FAMILY PROTEIN HOMOLOG CG10038"/>
    <property type="match status" value="1"/>
</dbReference>
<accession>A0A498MWZ9</accession>
<feature type="region of interest" description="Disordered" evidence="1">
    <location>
        <begin position="185"/>
        <end position="204"/>
    </location>
</feature>
<dbReference type="InterPro" id="IPR048263">
    <property type="entry name" value="Arb2"/>
</dbReference>
<feature type="compositionally biased region" description="Gly residues" evidence="1">
    <location>
        <begin position="185"/>
        <end position="200"/>
    </location>
</feature>
<dbReference type="GO" id="GO:0035197">
    <property type="term" value="F:siRNA binding"/>
    <property type="evidence" value="ECO:0007669"/>
    <property type="project" value="TreeGrafter"/>
</dbReference>
<name>A0A498MWZ9_LABRO</name>
<feature type="region of interest" description="Disordered" evidence="1">
    <location>
        <begin position="290"/>
        <end position="311"/>
    </location>
</feature>
<evidence type="ECO:0000256" key="1">
    <source>
        <dbReference type="SAM" id="MobiDB-lite"/>
    </source>
</evidence>
<proteinExistence type="predicted"/>
<comment type="caution">
    <text evidence="2">The sequence shown here is derived from an EMBL/GenBank/DDBJ whole genome shotgun (WGS) entry which is preliminary data.</text>
</comment>
<evidence type="ECO:0000313" key="3">
    <source>
        <dbReference type="Proteomes" id="UP000290572"/>
    </source>
</evidence>
<organism evidence="2 3">
    <name type="scientific">Labeo rohita</name>
    <name type="common">Indian major carp</name>
    <name type="synonym">Cyprinus rohita</name>
    <dbReference type="NCBI Taxonomy" id="84645"/>
    <lineage>
        <taxon>Eukaryota</taxon>
        <taxon>Metazoa</taxon>
        <taxon>Chordata</taxon>
        <taxon>Craniata</taxon>
        <taxon>Vertebrata</taxon>
        <taxon>Euteleostomi</taxon>
        <taxon>Actinopterygii</taxon>
        <taxon>Neopterygii</taxon>
        <taxon>Teleostei</taxon>
        <taxon>Ostariophysi</taxon>
        <taxon>Cypriniformes</taxon>
        <taxon>Cyprinidae</taxon>
        <taxon>Labeoninae</taxon>
        <taxon>Labeonini</taxon>
        <taxon>Labeo</taxon>
    </lineage>
</organism>
<dbReference type="GO" id="GO:0031048">
    <property type="term" value="P:regulatory ncRNA-mediated heterochromatin formation"/>
    <property type="evidence" value="ECO:0007669"/>
    <property type="project" value="TreeGrafter"/>
</dbReference>
<dbReference type="EMBL" id="QBIY01012619">
    <property type="protein sequence ID" value="RXN21217.1"/>
    <property type="molecule type" value="Genomic_DNA"/>
</dbReference>
<dbReference type="PANTHER" id="PTHR21357:SF6">
    <property type="entry name" value="COTRANSCRIPTIONAL REGULATOR FAM172A HOMOLOG"/>
    <property type="match status" value="1"/>
</dbReference>
<keyword evidence="3" id="KW-1185">Reference proteome</keyword>
<sequence length="311" mass="34409">MPPQGLIVSWCLGFPSCPKDKGQASAEAQASKQGKARVLSLPVQGVGAPGAAAAVFSARAGGQGNEGWPVPSWTWRMKKGQNFPPPLEPRLAPEMIQREAEVKNRVRAVAMTDSVHNVWHQEANKSIRDWLREELGAELCKGVRISHCLRLNRRPVFNQGHGPIPFHSNVHSNHDLDIIQLFRAGGGNSPSPPEGGGDGGMRAENWRDFQDESAVGQHCYNWVSSPEPLDTLVDPMLNDCPRVSADYLCHNEVNEYDVLCFAGTEKHELTSWKSFHSIFKFFSDALKDHEDESSSSPVTTRSSHRIKNEDL</sequence>
<dbReference type="AlphaFoldDB" id="A0A498MWZ9"/>